<dbReference type="Proteomes" id="UP001155027">
    <property type="component" value="Unassembled WGS sequence"/>
</dbReference>
<name>A0A9X2Q9L1_9BACT</name>
<evidence type="ECO:0000313" key="5">
    <source>
        <dbReference type="Proteomes" id="UP001155027"/>
    </source>
</evidence>
<dbReference type="Gene3D" id="3.40.50.720">
    <property type="entry name" value="NAD(P)-binding Rossmann-like Domain"/>
    <property type="match status" value="1"/>
</dbReference>
<dbReference type="Pfam" id="PF01408">
    <property type="entry name" value="GFO_IDH_MocA"/>
    <property type="match status" value="1"/>
</dbReference>
<protein>
    <submittedName>
        <fullName evidence="4">Dehydrogenase</fullName>
    </submittedName>
</protein>
<organism evidence="4 5">
    <name type="scientific">Salinibacter ruber</name>
    <dbReference type="NCBI Taxonomy" id="146919"/>
    <lineage>
        <taxon>Bacteria</taxon>
        <taxon>Pseudomonadati</taxon>
        <taxon>Rhodothermota</taxon>
        <taxon>Rhodothermia</taxon>
        <taxon>Rhodothermales</taxon>
        <taxon>Salinibacteraceae</taxon>
        <taxon>Salinibacter</taxon>
    </lineage>
</organism>
<proteinExistence type="predicted"/>
<sequence>MDAPAQNVDTVGWGVIGCGWVARDFGIPAIRNASNSRLVGLCDRDGDALAATLPDTSVPCRTQRTGELLRRDDLDAVYVATPNDSHAELVSACAKAGKHVLCEKPMARTTPEAESLVDACRTAGVRYATAFDQRFHPAHRRLQDLVADGTLGTVTTVRIHYACWTPADWTPDGISLDNWRVDPDRAGGGAFIDLAPHGLDLTQMILGEPLTSVSALLQGQVFDYPVDDGAALIARSESGTLLSQSVAYNCPDVFPRRRLEVIGTEGRALAVNTMGQDEGGEVTLTRSDGTETAIDFDKDRSPFLGQVDAFARSVRAGEPFPFSPAHDLHIMRLVDAAVESPSTEVPVSPAPAA</sequence>
<keyword evidence="1" id="KW-0560">Oxidoreductase</keyword>
<gene>
    <name evidence="4" type="ORF">GGP71_003155</name>
</gene>
<dbReference type="GO" id="GO:0016491">
    <property type="term" value="F:oxidoreductase activity"/>
    <property type="evidence" value="ECO:0007669"/>
    <property type="project" value="UniProtKB-KW"/>
</dbReference>
<dbReference type="AlphaFoldDB" id="A0A9X2Q9L1"/>
<evidence type="ECO:0000313" key="4">
    <source>
        <dbReference type="EMBL" id="MCS3679206.1"/>
    </source>
</evidence>
<evidence type="ECO:0000259" key="2">
    <source>
        <dbReference type="Pfam" id="PF01408"/>
    </source>
</evidence>
<dbReference type="InterPro" id="IPR050463">
    <property type="entry name" value="Gfo/Idh/MocA_oxidrdct_glycsds"/>
</dbReference>
<dbReference type="RefSeq" id="WP_259081040.1">
    <property type="nucleotide sequence ID" value="NZ_JANUAU010000014.1"/>
</dbReference>
<dbReference type="Gene3D" id="3.30.360.10">
    <property type="entry name" value="Dihydrodipicolinate Reductase, domain 2"/>
    <property type="match status" value="1"/>
</dbReference>
<feature type="domain" description="Gfo/Idh/MocA-like oxidoreductase N-terminal" evidence="2">
    <location>
        <begin position="12"/>
        <end position="130"/>
    </location>
</feature>
<reference evidence="4" key="1">
    <citation type="submission" date="2022-08" db="EMBL/GenBank/DDBJ databases">
        <title>Genomic Encyclopedia of Type Strains, Phase V (KMG-V): Genome sequencing to study the core and pangenomes of soil and plant-associated prokaryotes.</title>
        <authorList>
            <person name="Whitman W."/>
        </authorList>
    </citation>
    <scope>NUCLEOTIDE SEQUENCE</scope>
    <source>
        <strain evidence="4">0</strain>
    </source>
</reference>
<dbReference type="EMBL" id="JANUAU010000014">
    <property type="protein sequence ID" value="MCS3679206.1"/>
    <property type="molecule type" value="Genomic_DNA"/>
</dbReference>
<dbReference type="InterPro" id="IPR000683">
    <property type="entry name" value="Gfo/Idh/MocA-like_OxRdtase_N"/>
</dbReference>
<dbReference type="PANTHER" id="PTHR43818">
    <property type="entry name" value="BCDNA.GH03377"/>
    <property type="match status" value="1"/>
</dbReference>
<accession>A0A9X2Q9L1</accession>
<comment type="caution">
    <text evidence="4">The sequence shown here is derived from an EMBL/GenBank/DDBJ whole genome shotgun (WGS) entry which is preliminary data.</text>
</comment>
<evidence type="ECO:0000259" key="3">
    <source>
        <dbReference type="Pfam" id="PF22725"/>
    </source>
</evidence>
<dbReference type="SUPFAM" id="SSF55347">
    <property type="entry name" value="Glyceraldehyde-3-phosphate dehydrogenase-like, C-terminal domain"/>
    <property type="match status" value="1"/>
</dbReference>
<dbReference type="Pfam" id="PF22725">
    <property type="entry name" value="GFO_IDH_MocA_C3"/>
    <property type="match status" value="1"/>
</dbReference>
<dbReference type="InterPro" id="IPR055170">
    <property type="entry name" value="GFO_IDH_MocA-like_dom"/>
</dbReference>
<feature type="domain" description="GFO/IDH/MocA-like oxidoreductase" evidence="3">
    <location>
        <begin position="139"/>
        <end position="268"/>
    </location>
</feature>
<dbReference type="PANTHER" id="PTHR43818:SF11">
    <property type="entry name" value="BCDNA.GH03377"/>
    <property type="match status" value="1"/>
</dbReference>
<dbReference type="SUPFAM" id="SSF51735">
    <property type="entry name" value="NAD(P)-binding Rossmann-fold domains"/>
    <property type="match status" value="1"/>
</dbReference>
<dbReference type="InterPro" id="IPR036291">
    <property type="entry name" value="NAD(P)-bd_dom_sf"/>
</dbReference>
<evidence type="ECO:0000256" key="1">
    <source>
        <dbReference type="ARBA" id="ARBA00023002"/>
    </source>
</evidence>
<dbReference type="GO" id="GO:0000166">
    <property type="term" value="F:nucleotide binding"/>
    <property type="evidence" value="ECO:0007669"/>
    <property type="project" value="InterPro"/>
</dbReference>